<keyword evidence="2" id="KW-1185">Reference proteome</keyword>
<dbReference type="AlphaFoldDB" id="A0A495XGE5"/>
<accession>A0A495XGE5</accession>
<name>A0A495XGE5_9PSEU</name>
<dbReference type="Proteomes" id="UP000272729">
    <property type="component" value="Unassembled WGS sequence"/>
</dbReference>
<protein>
    <submittedName>
        <fullName evidence="1">Uncharacterized protein</fullName>
    </submittedName>
</protein>
<dbReference type="EMBL" id="RBXR01000001">
    <property type="protein sequence ID" value="RKT73370.1"/>
    <property type="molecule type" value="Genomic_DNA"/>
</dbReference>
<proteinExistence type="predicted"/>
<organism evidence="1 2">
    <name type="scientific">Saccharothrix variisporea</name>
    <dbReference type="NCBI Taxonomy" id="543527"/>
    <lineage>
        <taxon>Bacteria</taxon>
        <taxon>Bacillati</taxon>
        <taxon>Actinomycetota</taxon>
        <taxon>Actinomycetes</taxon>
        <taxon>Pseudonocardiales</taxon>
        <taxon>Pseudonocardiaceae</taxon>
        <taxon>Saccharothrix</taxon>
    </lineage>
</organism>
<comment type="caution">
    <text evidence="1">The sequence shown here is derived from an EMBL/GenBank/DDBJ whole genome shotgun (WGS) entry which is preliminary data.</text>
</comment>
<sequence>METKRLVAVGADGVIVPLTLEIVVDGEPALIMELPGEGRRSFTGADYFLCLIDVRRELEHYGLLLCCQGARADVFPSGMQSQVELGRYARVLTREPEKRAVVDIFDPADVSEAATLEAQKIAVYEFFGLPMGDSPDGD</sequence>
<evidence type="ECO:0000313" key="1">
    <source>
        <dbReference type="EMBL" id="RKT73370.1"/>
    </source>
</evidence>
<gene>
    <name evidence="1" type="ORF">DFJ66_6702</name>
</gene>
<dbReference type="OrthoDB" id="775526at2"/>
<dbReference type="RefSeq" id="WP_147459419.1">
    <property type="nucleotide sequence ID" value="NZ_JBIUBA010000014.1"/>
</dbReference>
<reference evidence="1 2" key="1">
    <citation type="submission" date="2018-10" db="EMBL/GenBank/DDBJ databases">
        <title>Sequencing the genomes of 1000 actinobacteria strains.</title>
        <authorList>
            <person name="Klenk H.-P."/>
        </authorList>
    </citation>
    <scope>NUCLEOTIDE SEQUENCE [LARGE SCALE GENOMIC DNA]</scope>
    <source>
        <strain evidence="1 2">DSM 43911</strain>
    </source>
</reference>
<evidence type="ECO:0000313" key="2">
    <source>
        <dbReference type="Proteomes" id="UP000272729"/>
    </source>
</evidence>